<dbReference type="PROSITE" id="PS00059">
    <property type="entry name" value="ADH_ZINC"/>
    <property type="match status" value="1"/>
</dbReference>
<sequence length="344" mass="36676">MRAAYFEQFRGPIQVATLPDPTPGPNAVVIRVHATGICRSDWHGWQGHDSDVHLPHVPGHELAGTIEAVGAGVRKWKRGDRVTVPFCVGCGDCPQCHQGQQQICDHYFQPGFTAWGSFAEYVAIDHADHNLVRLPEEMDFTTAAVLGCRFITAWRGVTAQGRVRGGEWVAVHGCGGVGLSAIMIAAAFGANPIAIDIEEEKLALAKALGAVAAVNARQSDVVAAVREISKGGVQLSIDALGSHETCRNSILSLRKQGRHVQLGLLSGSEANPPLPMGAVISNELEIIGSHGMQAYQFPGMLDLIVAGKIQPQRMLGKVVSLEDGIQELMDLNSFKGTGVTVIGF</sequence>
<comment type="similarity">
    <text evidence="4">Belongs to the zinc-containing alcohol dehydrogenase family.</text>
</comment>
<dbReference type="EMBL" id="CP002691">
    <property type="protein sequence ID" value="AEE53413.1"/>
    <property type="molecule type" value="Genomic_DNA"/>
</dbReference>
<reference evidence="6 7" key="1">
    <citation type="journal article" date="2011" name="Stand. Genomic Sci.">
        <title>Complete genome sequence of Haliscomenobacter hydrossis type strain (O).</title>
        <authorList>
            <consortium name="US DOE Joint Genome Institute (JGI-PGF)"/>
            <person name="Daligault H."/>
            <person name="Lapidus A."/>
            <person name="Zeytun A."/>
            <person name="Nolan M."/>
            <person name="Lucas S."/>
            <person name="Del Rio T.G."/>
            <person name="Tice H."/>
            <person name="Cheng J.F."/>
            <person name="Tapia R."/>
            <person name="Han C."/>
            <person name="Goodwin L."/>
            <person name="Pitluck S."/>
            <person name="Liolios K."/>
            <person name="Pagani I."/>
            <person name="Ivanova N."/>
            <person name="Huntemann M."/>
            <person name="Mavromatis K."/>
            <person name="Mikhailova N."/>
            <person name="Pati A."/>
            <person name="Chen A."/>
            <person name="Palaniappan K."/>
            <person name="Land M."/>
            <person name="Hauser L."/>
            <person name="Brambilla E.M."/>
            <person name="Rohde M."/>
            <person name="Verbarg S."/>
            <person name="Goker M."/>
            <person name="Bristow J."/>
            <person name="Eisen J.A."/>
            <person name="Markowitz V."/>
            <person name="Hugenholtz P."/>
            <person name="Kyrpides N.C."/>
            <person name="Klenk H.P."/>
            <person name="Woyke T."/>
        </authorList>
    </citation>
    <scope>NUCLEOTIDE SEQUENCE [LARGE SCALE GENOMIC DNA]</scope>
    <source>
        <strain evidence="7">ATCC 27775 / DSM 1100 / LMG 10767 / O</strain>
    </source>
</reference>
<dbReference type="GO" id="GO:0008270">
    <property type="term" value="F:zinc ion binding"/>
    <property type="evidence" value="ECO:0007669"/>
    <property type="project" value="InterPro"/>
</dbReference>
<keyword evidence="2 4" id="KW-0862">Zinc</keyword>
<dbReference type="SMART" id="SM00829">
    <property type="entry name" value="PKS_ER"/>
    <property type="match status" value="1"/>
</dbReference>
<keyword evidence="1 4" id="KW-0479">Metal-binding</keyword>
<dbReference type="AlphaFoldDB" id="F4KTN9"/>
<dbReference type="InterPro" id="IPR013149">
    <property type="entry name" value="ADH-like_C"/>
</dbReference>
<dbReference type="InterPro" id="IPR011032">
    <property type="entry name" value="GroES-like_sf"/>
</dbReference>
<dbReference type="PANTHER" id="PTHR43401:SF5">
    <property type="entry name" value="ALCOHOL DEHYDROGENASE-RELATED"/>
    <property type="match status" value="1"/>
</dbReference>
<organism evidence="6 7">
    <name type="scientific">Haliscomenobacter hydrossis (strain ATCC 27775 / DSM 1100 / LMG 10767 / O)</name>
    <dbReference type="NCBI Taxonomy" id="760192"/>
    <lineage>
        <taxon>Bacteria</taxon>
        <taxon>Pseudomonadati</taxon>
        <taxon>Bacteroidota</taxon>
        <taxon>Saprospiria</taxon>
        <taxon>Saprospirales</taxon>
        <taxon>Haliscomenobacteraceae</taxon>
        <taxon>Haliscomenobacter</taxon>
    </lineage>
</organism>
<dbReference type="InterPro" id="IPR036291">
    <property type="entry name" value="NAD(P)-bd_dom_sf"/>
</dbReference>
<evidence type="ECO:0000259" key="5">
    <source>
        <dbReference type="SMART" id="SM00829"/>
    </source>
</evidence>
<dbReference type="InterPro" id="IPR013154">
    <property type="entry name" value="ADH-like_N"/>
</dbReference>
<dbReference type="OrthoDB" id="9787435at2"/>
<evidence type="ECO:0000313" key="6">
    <source>
        <dbReference type="EMBL" id="AEE53413.1"/>
    </source>
</evidence>
<evidence type="ECO:0000256" key="2">
    <source>
        <dbReference type="ARBA" id="ARBA00022833"/>
    </source>
</evidence>
<dbReference type="Pfam" id="PF08240">
    <property type="entry name" value="ADH_N"/>
    <property type="match status" value="1"/>
</dbReference>
<name>F4KTN9_HALH1</name>
<dbReference type="PANTHER" id="PTHR43401">
    <property type="entry name" value="L-THREONINE 3-DEHYDROGENASE"/>
    <property type="match status" value="1"/>
</dbReference>
<dbReference type="InterPro" id="IPR050129">
    <property type="entry name" value="Zn_alcohol_dh"/>
</dbReference>
<dbReference type="SUPFAM" id="SSF51735">
    <property type="entry name" value="NAD(P)-binding Rossmann-fold domains"/>
    <property type="match status" value="1"/>
</dbReference>
<dbReference type="STRING" id="760192.Halhy_5589"/>
<dbReference type="Proteomes" id="UP000008461">
    <property type="component" value="Chromosome"/>
</dbReference>
<dbReference type="RefSeq" id="WP_013767942.1">
    <property type="nucleotide sequence ID" value="NC_015510.1"/>
</dbReference>
<accession>F4KTN9</accession>
<evidence type="ECO:0000256" key="3">
    <source>
        <dbReference type="ARBA" id="ARBA00023002"/>
    </source>
</evidence>
<reference key="2">
    <citation type="submission" date="2011-04" db="EMBL/GenBank/DDBJ databases">
        <title>Complete sequence of chromosome of Haliscomenobacter hydrossis DSM 1100.</title>
        <authorList>
            <consortium name="US DOE Joint Genome Institute (JGI-PGF)"/>
            <person name="Lucas S."/>
            <person name="Han J."/>
            <person name="Lapidus A."/>
            <person name="Bruce D."/>
            <person name="Goodwin L."/>
            <person name="Pitluck S."/>
            <person name="Peters L."/>
            <person name="Kyrpides N."/>
            <person name="Mavromatis K."/>
            <person name="Ivanova N."/>
            <person name="Ovchinnikova G."/>
            <person name="Pagani I."/>
            <person name="Daligault H."/>
            <person name="Detter J.C."/>
            <person name="Han C."/>
            <person name="Land M."/>
            <person name="Hauser L."/>
            <person name="Markowitz V."/>
            <person name="Cheng J.-F."/>
            <person name="Hugenholtz P."/>
            <person name="Woyke T."/>
            <person name="Wu D."/>
            <person name="Verbarg S."/>
            <person name="Frueling A."/>
            <person name="Brambilla E."/>
            <person name="Klenk H.-P."/>
            <person name="Eisen J.A."/>
        </authorList>
    </citation>
    <scope>NUCLEOTIDE SEQUENCE</scope>
    <source>
        <strain>DSM 1100</strain>
    </source>
</reference>
<keyword evidence="7" id="KW-1185">Reference proteome</keyword>
<gene>
    <name evidence="6" type="ordered locus">Halhy_5589</name>
</gene>
<protein>
    <submittedName>
        <fullName evidence="6">Alcohol dehydrogenase GroES domain protein</fullName>
    </submittedName>
</protein>
<evidence type="ECO:0000256" key="1">
    <source>
        <dbReference type="ARBA" id="ARBA00022723"/>
    </source>
</evidence>
<dbReference type="Gene3D" id="3.90.180.10">
    <property type="entry name" value="Medium-chain alcohol dehydrogenases, catalytic domain"/>
    <property type="match status" value="1"/>
</dbReference>
<dbReference type="GO" id="GO:0016616">
    <property type="term" value="F:oxidoreductase activity, acting on the CH-OH group of donors, NAD or NADP as acceptor"/>
    <property type="evidence" value="ECO:0007669"/>
    <property type="project" value="UniProtKB-ARBA"/>
</dbReference>
<dbReference type="SUPFAM" id="SSF50129">
    <property type="entry name" value="GroES-like"/>
    <property type="match status" value="1"/>
</dbReference>
<dbReference type="HOGENOM" id="CLU_026673_11_2_10"/>
<evidence type="ECO:0000256" key="4">
    <source>
        <dbReference type="RuleBase" id="RU361277"/>
    </source>
</evidence>
<dbReference type="KEGG" id="hhy:Halhy_5589"/>
<keyword evidence="3" id="KW-0560">Oxidoreductase</keyword>
<dbReference type="Pfam" id="PF00107">
    <property type="entry name" value="ADH_zinc_N"/>
    <property type="match status" value="1"/>
</dbReference>
<dbReference type="CDD" id="cd08260">
    <property type="entry name" value="Zn_ADH6"/>
    <property type="match status" value="1"/>
</dbReference>
<comment type="cofactor">
    <cofactor evidence="4">
        <name>Zn(2+)</name>
        <dbReference type="ChEBI" id="CHEBI:29105"/>
    </cofactor>
</comment>
<dbReference type="InterPro" id="IPR002328">
    <property type="entry name" value="ADH_Zn_CS"/>
</dbReference>
<proteinExistence type="inferred from homology"/>
<evidence type="ECO:0000313" key="7">
    <source>
        <dbReference type="Proteomes" id="UP000008461"/>
    </source>
</evidence>
<dbReference type="eggNOG" id="COG1064">
    <property type="taxonomic scope" value="Bacteria"/>
</dbReference>
<feature type="domain" description="Enoyl reductase (ER)" evidence="5">
    <location>
        <begin position="11"/>
        <end position="342"/>
    </location>
</feature>
<dbReference type="InterPro" id="IPR020843">
    <property type="entry name" value="ER"/>
</dbReference>